<feature type="region of interest" description="Disordered" evidence="1">
    <location>
        <begin position="1"/>
        <end position="71"/>
    </location>
</feature>
<organism evidence="2 3">
    <name type="scientific">Fragilariopsis cylindrus CCMP1102</name>
    <dbReference type="NCBI Taxonomy" id="635003"/>
    <lineage>
        <taxon>Eukaryota</taxon>
        <taxon>Sar</taxon>
        <taxon>Stramenopiles</taxon>
        <taxon>Ochrophyta</taxon>
        <taxon>Bacillariophyta</taxon>
        <taxon>Bacillariophyceae</taxon>
        <taxon>Bacillariophycidae</taxon>
        <taxon>Bacillariales</taxon>
        <taxon>Bacillariaceae</taxon>
        <taxon>Fragilariopsis</taxon>
    </lineage>
</organism>
<dbReference type="InParanoid" id="A0A1E7FT93"/>
<evidence type="ECO:0000313" key="3">
    <source>
        <dbReference type="Proteomes" id="UP000095751"/>
    </source>
</evidence>
<reference evidence="2 3" key="1">
    <citation type="submission" date="2016-09" db="EMBL/GenBank/DDBJ databases">
        <title>Extensive genetic diversity and differential bi-allelic expression allows diatom success in the polar Southern Ocean.</title>
        <authorList>
            <consortium name="DOE Joint Genome Institute"/>
            <person name="Mock T."/>
            <person name="Otillar R.P."/>
            <person name="Strauss J."/>
            <person name="Dupont C."/>
            <person name="Frickenhaus S."/>
            <person name="Maumus F."/>
            <person name="Mcmullan M."/>
            <person name="Sanges R."/>
            <person name="Schmutz J."/>
            <person name="Toseland A."/>
            <person name="Valas R."/>
            <person name="Veluchamy A."/>
            <person name="Ward B.J."/>
            <person name="Allen A."/>
            <person name="Barry K."/>
            <person name="Falciatore A."/>
            <person name="Ferrante M."/>
            <person name="Fortunato A.E."/>
            <person name="Gloeckner G."/>
            <person name="Gruber A."/>
            <person name="Hipkin R."/>
            <person name="Janech M."/>
            <person name="Kroth P."/>
            <person name="Leese F."/>
            <person name="Lindquist E."/>
            <person name="Lyon B.R."/>
            <person name="Martin J."/>
            <person name="Mayer C."/>
            <person name="Parker M."/>
            <person name="Quesneville H."/>
            <person name="Raymond J."/>
            <person name="Uhlig C."/>
            <person name="Valentin K.U."/>
            <person name="Worden A.Z."/>
            <person name="Armbrust E.V."/>
            <person name="Bowler C."/>
            <person name="Green B."/>
            <person name="Moulton V."/>
            <person name="Van Oosterhout C."/>
            <person name="Grigoriev I."/>
        </authorList>
    </citation>
    <scope>NUCLEOTIDE SEQUENCE [LARGE SCALE GENOMIC DNA]</scope>
    <source>
        <strain evidence="2 3">CCMP1102</strain>
    </source>
</reference>
<accession>A0A1E7FT93</accession>
<feature type="compositionally biased region" description="Polar residues" evidence="1">
    <location>
        <begin position="43"/>
        <end position="68"/>
    </location>
</feature>
<evidence type="ECO:0000256" key="1">
    <source>
        <dbReference type="SAM" id="MobiDB-lite"/>
    </source>
</evidence>
<evidence type="ECO:0000313" key="2">
    <source>
        <dbReference type="EMBL" id="OEU21391.1"/>
    </source>
</evidence>
<feature type="compositionally biased region" description="Polar residues" evidence="1">
    <location>
        <begin position="1"/>
        <end position="20"/>
    </location>
</feature>
<dbReference type="AlphaFoldDB" id="A0A1E7FT93"/>
<sequence length="177" mass="19375">MGATSTPSNNNHRQYANANSIGLPDESTAMTNGIANDARFHRTSNSDSIGPQKGSVATTTPMTTTGRQVRSEEATLVVDTNGPRKRKANQTEISNNKIGDDEPFDFDTFQAKFAKEISDTKDGQGENYANLLELKTQFATIYNKLLSDLGGFLDVFEKFENIDDMADGILDRLESTP</sequence>
<dbReference type="KEGG" id="fcy:FRACYDRAFT_267920"/>
<proteinExistence type="predicted"/>
<name>A0A1E7FT93_9STRA</name>
<protein>
    <submittedName>
        <fullName evidence="2">Uncharacterized protein</fullName>
    </submittedName>
</protein>
<keyword evidence="3" id="KW-1185">Reference proteome</keyword>
<dbReference type="Proteomes" id="UP000095751">
    <property type="component" value="Unassembled WGS sequence"/>
</dbReference>
<dbReference type="EMBL" id="KV784354">
    <property type="protein sequence ID" value="OEU21391.1"/>
    <property type="molecule type" value="Genomic_DNA"/>
</dbReference>
<gene>
    <name evidence="2" type="ORF">FRACYDRAFT_267920</name>
</gene>